<dbReference type="Proteomes" id="UP000332515">
    <property type="component" value="Unassembled WGS sequence"/>
</dbReference>
<accession>A0A6A7XYY9</accession>
<dbReference type="AlphaFoldDB" id="A0A6A7XYY9"/>
<comment type="caution">
    <text evidence="1">The sequence shown here is derived from an EMBL/GenBank/DDBJ whole genome shotgun (WGS) entry which is preliminary data.</text>
</comment>
<proteinExistence type="predicted"/>
<dbReference type="EMBL" id="VWNA01000001">
    <property type="protein sequence ID" value="MQT11131.1"/>
    <property type="molecule type" value="Genomic_DNA"/>
</dbReference>
<evidence type="ECO:0000313" key="2">
    <source>
        <dbReference type="Proteomes" id="UP000332515"/>
    </source>
</evidence>
<organism evidence="1 2">
    <name type="scientific">Segnochrobactrum spirostomi</name>
    <dbReference type="NCBI Taxonomy" id="2608987"/>
    <lineage>
        <taxon>Bacteria</taxon>
        <taxon>Pseudomonadati</taxon>
        <taxon>Pseudomonadota</taxon>
        <taxon>Alphaproteobacteria</taxon>
        <taxon>Hyphomicrobiales</taxon>
        <taxon>Segnochrobactraceae</taxon>
        <taxon>Segnochrobactrum</taxon>
    </lineage>
</organism>
<evidence type="ECO:0000313" key="1">
    <source>
        <dbReference type="EMBL" id="MQT11131.1"/>
    </source>
</evidence>
<name>A0A6A7XYY9_9HYPH</name>
<sequence length="104" mass="10901">MARTHAPYGKPTMAADAEAVAIAGLRFLAGEPERLERFLSLAGLSPETLREAAGTPGFLSAVLEHIAADESLLFAFAETEGLTPARVESARIALGRVVGYDFGA</sequence>
<gene>
    <name evidence="1" type="ORF">F0357_00240</name>
</gene>
<dbReference type="InterPro" id="IPR021955">
    <property type="entry name" value="DUF3572"/>
</dbReference>
<keyword evidence="2" id="KW-1185">Reference proteome</keyword>
<dbReference type="Pfam" id="PF12096">
    <property type="entry name" value="DUF3572"/>
    <property type="match status" value="1"/>
</dbReference>
<reference evidence="1 2" key="1">
    <citation type="submission" date="2019-09" db="EMBL/GenBank/DDBJ databases">
        <title>Segnochrobactrum spirostomi gen. nov., sp. nov., isolated from the ciliate Spirostomum cf. yagiui and description of a novel family, Segnochrobactraceae fam. nov. within the order Rhizobiales of the class Alphaproteobacteria.</title>
        <authorList>
            <person name="Akter S."/>
            <person name="Shazib S.U.A."/>
            <person name="Shin M.K."/>
        </authorList>
    </citation>
    <scope>NUCLEOTIDE SEQUENCE [LARGE SCALE GENOMIC DNA]</scope>
    <source>
        <strain evidence="1 2">Sp-1</strain>
    </source>
</reference>
<protein>
    <submittedName>
        <fullName evidence="1">DUF3572 family protein</fullName>
    </submittedName>
</protein>